<evidence type="ECO:0000256" key="1">
    <source>
        <dbReference type="SAM" id="MobiDB-lite"/>
    </source>
</evidence>
<dbReference type="EMBL" id="CM008054">
    <property type="protein sequence ID" value="PVH32485.1"/>
    <property type="molecule type" value="Genomic_DNA"/>
</dbReference>
<feature type="region of interest" description="Disordered" evidence="1">
    <location>
        <begin position="1"/>
        <end position="28"/>
    </location>
</feature>
<name>A0A2T8I481_9POAL</name>
<feature type="compositionally biased region" description="Basic residues" evidence="1">
    <location>
        <begin position="1"/>
        <end position="22"/>
    </location>
</feature>
<dbReference type="Proteomes" id="UP000243499">
    <property type="component" value="Chromosome 9"/>
</dbReference>
<gene>
    <name evidence="2" type="ORF">PAHAL_9G410300</name>
</gene>
<accession>A0A2T8I481</accession>
<evidence type="ECO:0000313" key="2">
    <source>
        <dbReference type="EMBL" id="PVH32485.1"/>
    </source>
</evidence>
<protein>
    <submittedName>
        <fullName evidence="2">Uncharacterized protein</fullName>
    </submittedName>
</protein>
<organism evidence="2">
    <name type="scientific">Panicum hallii</name>
    <dbReference type="NCBI Taxonomy" id="206008"/>
    <lineage>
        <taxon>Eukaryota</taxon>
        <taxon>Viridiplantae</taxon>
        <taxon>Streptophyta</taxon>
        <taxon>Embryophyta</taxon>
        <taxon>Tracheophyta</taxon>
        <taxon>Spermatophyta</taxon>
        <taxon>Magnoliopsida</taxon>
        <taxon>Liliopsida</taxon>
        <taxon>Poales</taxon>
        <taxon>Poaceae</taxon>
        <taxon>PACMAD clade</taxon>
        <taxon>Panicoideae</taxon>
        <taxon>Panicodae</taxon>
        <taxon>Paniceae</taxon>
        <taxon>Panicinae</taxon>
        <taxon>Panicum</taxon>
        <taxon>Panicum sect. Panicum</taxon>
    </lineage>
</organism>
<proteinExistence type="predicted"/>
<reference evidence="2" key="1">
    <citation type="submission" date="2018-04" db="EMBL/GenBank/DDBJ databases">
        <title>WGS assembly of Panicum hallii.</title>
        <authorList>
            <person name="Lovell J."/>
            <person name="Jenkins J."/>
            <person name="Lowry D."/>
            <person name="Mamidi S."/>
            <person name="Sreedasyam A."/>
            <person name="Weng X."/>
            <person name="Barry K."/>
            <person name="Bonette J."/>
            <person name="Campitelli B."/>
            <person name="Daum C."/>
            <person name="Gordon S."/>
            <person name="Gould B."/>
            <person name="Lipzen A."/>
            <person name="Macqueen A."/>
            <person name="Palacio-Mejia J."/>
            <person name="Plott C."/>
            <person name="Shakirov E."/>
            <person name="Shu S."/>
            <person name="Yoshinaga Y."/>
            <person name="Zane M."/>
            <person name="Rokhsar D."/>
            <person name="Grimwood J."/>
            <person name="Schmutz J."/>
            <person name="Juenger T."/>
        </authorList>
    </citation>
    <scope>NUCLEOTIDE SEQUENCE [LARGE SCALE GENOMIC DNA]</scope>
    <source>
        <strain evidence="2">FIL2</strain>
    </source>
</reference>
<dbReference type="AlphaFoldDB" id="A0A2T8I481"/>
<sequence length="182" mass="19709">MRVRRSSTRARPYRHHRARRSRPATQALSSAVRPSCYVAYRQLSPAVQPGVASPRPISSAASAGTAAACRGRSCRIWTDRIASGSSVGFVRAPCTGTLLVRACPDAWRAWKLLGGGEISRRDRSRCTALGMGRVDVRACHGGGATPRTWDRECRRLTSQVMAADGWMPAESMRGTVGRLSSP</sequence>
<dbReference type="Gramene" id="PVH32485">
    <property type="protein sequence ID" value="PVH32485"/>
    <property type="gene ID" value="PAHAL_9G410300"/>
</dbReference>